<dbReference type="GO" id="GO:0006281">
    <property type="term" value="P:DNA repair"/>
    <property type="evidence" value="ECO:0007669"/>
    <property type="project" value="TreeGrafter"/>
</dbReference>
<reference evidence="11" key="1">
    <citation type="submission" date="2025-08" db="UniProtKB">
        <authorList>
            <consortium name="RefSeq"/>
        </authorList>
    </citation>
    <scope>IDENTIFICATION</scope>
</reference>
<feature type="region of interest" description="Disordered" evidence="8">
    <location>
        <begin position="131"/>
        <end position="175"/>
    </location>
</feature>
<evidence type="ECO:0000256" key="4">
    <source>
        <dbReference type="ARBA" id="ARBA00070184"/>
    </source>
</evidence>
<dbReference type="Gene3D" id="1.10.8.60">
    <property type="match status" value="1"/>
</dbReference>
<dbReference type="FunFam" id="1.10.8.60:FF:000030">
    <property type="entry name" value="replication factor C subunit 3"/>
    <property type="match status" value="1"/>
</dbReference>
<dbReference type="Pfam" id="PF21960">
    <property type="entry name" value="RCF1-5-like_lid"/>
    <property type="match status" value="1"/>
</dbReference>
<dbReference type="AlphaFoldDB" id="A0A3Q0JCB6"/>
<gene>
    <name evidence="11" type="primary">LOC103516789</name>
</gene>
<dbReference type="GO" id="GO:0006261">
    <property type="term" value="P:DNA-templated DNA replication"/>
    <property type="evidence" value="ECO:0007669"/>
    <property type="project" value="TreeGrafter"/>
</dbReference>
<dbReference type="STRING" id="121845.A0A3Q0JCB6"/>
<dbReference type="GO" id="GO:0003689">
    <property type="term" value="F:DNA clamp loader activity"/>
    <property type="evidence" value="ECO:0007669"/>
    <property type="project" value="TreeGrafter"/>
</dbReference>
<dbReference type="RefSeq" id="XP_026684588.1">
    <property type="nucleotide sequence ID" value="XM_026828787.1"/>
</dbReference>
<dbReference type="GO" id="GO:0003677">
    <property type="term" value="F:DNA binding"/>
    <property type="evidence" value="ECO:0007669"/>
    <property type="project" value="InterPro"/>
</dbReference>
<dbReference type="SMART" id="SM00382">
    <property type="entry name" value="AAA"/>
    <property type="match status" value="1"/>
</dbReference>
<feature type="compositionally biased region" description="Pro residues" evidence="8">
    <location>
        <begin position="140"/>
        <end position="159"/>
    </location>
</feature>
<dbReference type="Gene3D" id="1.20.272.10">
    <property type="match status" value="1"/>
</dbReference>
<dbReference type="SUPFAM" id="SSF48019">
    <property type="entry name" value="post-AAA+ oligomerization domain-like"/>
    <property type="match status" value="1"/>
</dbReference>
<evidence type="ECO:0000256" key="5">
    <source>
        <dbReference type="ARBA" id="ARBA00076818"/>
    </source>
</evidence>
<dbReference type="Gene3D" id="3.40.50.300">
    <property type="entry name" value="P-loop containing nucleotide triphosphate hydrolases"/>
    <property type="match status" value="1"/>
</dbReference>
<dbReference type="KEGG" id="dci:103516789"/>
<keyword evidence="1" id="KW-0235">DNA replication</keyword>
<evidence type="ECO:0000313" key="11">
    <source>
        <dbReference type="RefSeq" id="XP_026684588.1"/>
    </source>
</evidence>
<dbReference type="GO" id="GO:0005663">
    <property type="term" value="C:DNA replication factor C complex"/>
    <property type="evidence" value="ECO:0007669"/>
    <property type="project" value="TreeGrafter"/>
</dbReference>
<dbReference type="PaxDb" id="121845-A0A3Q0JCB6"/>
<accession>A0A3Q0JCB6</accession>
<dbReference type="PANTHER" id="PTHR11669:SF1">
    <property type="entry name" value="REPLICATION FACTOR C SUBUNIT 3"/>
    <property type="match status" value="1"/>
</dbReference>
<dbReference type="InterPro" id="IPR008921">
    <property type="entry name" value="DNA_pol3_clamp-load_cplx_C"/>
</dbReference>
<dbReference type="InterPro" id="IPR050238">
    <property type="entry name" value="DNA_Rep/Repair_Clamp_Loader"/>
</dbReference>
<dbReference type="Pfam" id="PF03215">
    <property type="entry name" value="Rad17"/>
    <property type="match status" value="1"/>
</dbReference>
<evidence type="ECO:0000259" key="9">
    <source>
        <dbReference type="SMART" id="SM00382"/>
    </source>
</evidence>
<feature type="compositionally biased region" description="Basic and acidic residues" evidence="8">
    <location>
        <begin position="161"/>
        <end position="173"/>
    </location>
</feature>
<name>A0A3Q0JCB6_DIACI</name>
<dbReference type="InterPro" id="IPR027417">
    <property type="entry name" value="P-loop_NTPase"/>
</dbReference>
<sequence length="423" mass="48534">MSLWVDKYRPNNLQKLDFHCKQANHLRNLLKEGDFPHLLFYGPSGAGKKTRIMALLKELYGPGVERLRMEHMSFLVAIDEMNILEDLTGFTRTGFSLRTRGMPVAESETDENITEYRVEELKNTVEAAVTEKKEEVKAELPPPLPQSPPPTEVPPPTPTPVEEKKEEPKKEEVAVPESIAHQESISLSFYFTSQYSITVIILNETDHLTREAQQALRRTMEKYITTCRLILCANSMSQVIPAIRSRCLCIRIPAPTHEEIVSVLTNICKKEGLTIPPEFALRLAQQSDRNLRRAILMCEASKVQQYPFQIDQQIVEPDWKIYIRDTAKLIISEQSPKKLLEVRTRLYELLVHSIPVNVLFKYLLEGLLANCDSDLKSKSIEMAAMFEHRIHKGSKPIFHIEAYVASFMAMYLQFMEDTLSNLF</sequence>
<keyword evidence="10" id="KW-1185">Reference proteome</keyword>
<dbReference type="Pfam" id="PF13177">
    <property type="entry name" value="DNA_pol3_delta2"/>
    <property type="match status" value="1"/>
</dbReference>
<dbReference type="GO" id="GO:0005634">
    <property type="term" value="C:nucleus"/>
    <property type="evidence" value="ECO:0007669"/>
    <property type="project" value="TreeGrafter"/>
</dbReference>
<evidence type="ECO:0000256" key="6">
    <source>
        <dbReference type="ARBA" id="ARBA00079394"/>
    </source>
</evidence>
<proteinExistence type="predicted"/>
<feature type="domain" description="AAA+ ATPase" evidence="9">
    <location>
        <begin position="34"/>
        <end position="258"/>
    </location>
</feature>
<evidence type="ECO:0000256" key="7">
    <source>
        <dbReference type="ARBA" id="ARBA00080379"/>
    </source>
</evidence>
<dbReference type="SUPFAM" id="SSF52540">
    <property type="entry name" value="P-loop containing nucleoside triphosphate hydrolases"/>
    <property type="match status" value="1"/>
</dbReference>
<evidence type="ECO:0000256" key="8">
    <source>
        <dbReference type="SAM" id="MobiDB-lite"/>
    </source>
</evidence>
<organism evidence="10 11">
    <name type="scientific">Diaphorina citri</name>
    <name type="common">Asian citrus psyllid</name>
    <dbReference type="NCBI Taxonomy" id="121845"/>
    <lineage>
        <taxon>Eukaryota</taxon>
        <taxon>Metazoa</taxon>
        <taxon>Ecdysozoa</taxon>
        <taxon>Arthropoda</taxon>
        <taxon>Hexapoda</taxon>
        <taxon>Insecta</taxon>
        <taxon>Pterygota</taxon>
        <taxon>Neoptera</taxon>
        <taxon>Paraneoptera</taxon>
        <taxon>Hemiptera</taxon>
        <taxon>Sternorrhyncha</taxon>
        <taxon>Psylloidea</taxon>
        <taxon>Psyllidae</taxon>
        <taxon>Diaphorininae</taxon>
        <taxon>Diaphorina</taxon>
    </lineage>
</organism>
<protein>
    <recommendedName>
        <fullName evidence="4">Replication factor C subunit 3</fullName>
    </recommendedName>
    <alternativeName>
        <fullName evidence="6">Activator 1 38 kDa subunit</fullName>
    </alternativeName>
    <alternativeName>
        <fullName evidence="7">Activator 1 subunit 3</fullName>
    </alternativeName>
    <alternativeName>
        <fullName evidence="5">Replication factor C 38 kDa subunit</fullName>
    </alternativeName>
</protein>
<dbReference type="Proteomes" id="UP000079169">
    <property type="component" value="Unplaced"/>
</dbReference>
<comment type="function">
    <text evidence="2">Subunit of the replication factor C (RFC) complex which acts during elongation of primed DNA templates by DNA polymerases delta and epsilon, and is necessary for ATP-dependent loading of proliferating cell nuclear antigen (PCNA) onto primed DNA.</text>
</comment>
<dbReference type="GeneID" id="103516789"/>
<evidence type="ECO:0000256" key="3">
    <source>
        <dbReference type="ARBA" id="ARBA00062267"/>
    </source>
</evidence>
<dbReference type="Pfam" id="PF22534">
    <property type="entry name" value="RFC_C"/>
    <property type="match status" value="1"/>
</dbReference>
<dbReference type="PANTHER" id="PTHR11669">
    <property type="entry name" value="REPLICATION FACTOR C / DNA POLYMERASE III GAMMA-TAU SUBUNIT"/>
    <property type="match status" value="1"/>
</dbReference>
<dbReference type="FunFam" id="1.20.272.10:FF:000002">
    <property type="entry name" value="Replication factor C subunit 3"/>
    <property type="match status" value="1"/>
</dbReference>
<evidence type="ECO:0000256" key="1">
    <source>
        <dbReference type="ARBA" id="ARBA00022705"/>
    </source>
</evidence>
<dbReference type="CTD" id="34550"/>
<evidence type="ECO:0000256" key="2">
    <source>
        <dbReference type="ARBA" id="ARBA00058626"/>
    </source>
</evidence>
<comment type="subunit">
    <text evidence="3">Subunit of the RFC complex, an heteropentameric complex consisting of a large subunit RFC1 and four small subunits RFC2, RFC3, RFC4 and RFC5; the RFC complex interacts with PCNA. Forms an heterotetrameric complex with RFC2, RFC4 and RFC5; this complex has ATPase activity but is not stimulated by PCNA. The heterotetramer of subunits RFC2, RFC3, RFC4 and RFC5 interacts with RAD17. Interacts with CNTD1; this interaction facilitates crossover formation.</text>
</comment>
<dbReference type="InterPro" id="IPR003593">
    <property type="entry name" value="AAA+_ATPase"/>
</dbReference>
<evidence type="ECO:0000313" key="10">
    <source>
        <dbReference type="Proteomes" id="UP000079169"/>
    </source>
</evidence>